<dbReference type="SUPFAM" id="SSF51126">
    <property type="entry name" value="Pectin lyase-like"/>
    <property type="match status" value="1"/>
</dbReference>
<dbReference type="InterPro" id="IPR011050">
    <property type="entry name" value="Pectin_lyase_fold/virulence"/>
</dbReference>
<dbReference type="InterPro" id="IPR006315">
    <property type="entry name" value="OM_autotransptr_brl_dom"/>
</dbReference>
<feature type="domain" description="Autotransporter" evidence="2">
    <location>
        <begin position="621"/>
        <end position="902"/>
    </location>
</feature>
<accession>A0A549TC03</accession>
<evidence type="ECO:0000313" key="4">
    <source>
        <dbReference type="Proteomes" id="UP000316801"/>
    </source>
</evidence>
<name>A0A549TC03_9HYPH</name>
<keyword evidence="4" id="KW-1185">Reference proteome</keyword>
<dbReference type="InterPro" id="IPR005546">
    <property type="entry name" value="Autotransporte_beta"/>
</dbReference>
<evidence type="ECO:0000256" key="1">
    <source>
        <dbReference type="SAM" id="SignalP"/>
    </source>
</evidence>
<dbReference type="SMART" id="SM00869">
    <property type="entry name" value="Autotransporter"/>
    <property type="match status" value="1"/>
</dbReference>
<feature type="chain" id="PRO_5021971711" evidence="1">
    <location>
        <begin position="34"/>
        <end position="902"/>
    </location>
</feature>
<proteinExistence type="predicted"/>
<dbReference type="InterPro" id="IPR036709">
    <property type="entry name" value="Autotransporte_beta_dom_sf"/>
</dbReference>
<comment type="caution">
    <text evidence="3">The sequence shown here is derived from an EMBL/GenBank/DDBJ whole genome shotgun (WGS) entry which is preliminary data.</text>
</comment>
<feature type="signal peptide" evidence="1">
    <location>
        <begin position="1"/>
        <end position="33"/>
    </location>
</feature>
<keyword evidence="1" id="KW-0732">Signal</keyword>
<dbReference type="RefSeq" id="WP_143124981.1">
    <property type="nucleotide sequence ID" value="NZ_VJMG01000021.1"/>
</dbReference>
<dbReference type="NCBIfam" id="TIGR01414">
    <property type="entry name" value="autotrans_barl"/>
    <property type="match status" value="1"/>
</dbReference>
<dbReference type="PROSITE" id="PS51208">
    <property type="entry name" value="AUTOTRANSPORTER"/>
    <property type="match status" value="1"/>
</dbReference>
<dbReference type="Proteomes" id="UP000316801">
    <property type="component" value="Unassembled WGS sequence"/>
</dbReference>
<gene>
    <name evidence="3" type="ORF">FNA46_09680</name>
</gene>
<dbReference type="GO" id="GO:0019867">
    <property type="term" value="C:outer membrane"/>
    <property type="evidence" value="ECO:0007669"/>
    <property type="project" value="InterPro"/>
</dbReference>
<protein>
    <submittedName>
        <fullName evidence="3">Autotransporter domain-containing protein</fullName>
    </submittedName>
</protein>
<reference evidence="3 4" key="1">
    <citation type="submission" date="2019-07" db="EMBL/GenBank/DDBJ databases">
        <title>Ln-dependent methylotrophs.</title>
        <authorList>
            <person name="Tani A."/>
        </authorList>
    </citation>
    <scope>NUCLEOTIDE SEQUENCE [LARGE SCALE GENOMIC DNA]</scope>
    <source>
        <strain evidence="3 4">SM12</strain>
    </source>
</reference>
<evidence type="ECO:0000313" key="3">
    <source>
        <dbReference type="EMBL" id="TRL39402.1"/>
    </source>
</evidence>
<dbReference type="Pfam" id="PF03797">
    <property type="entry name" value="Autotransporter"/>
    <property type="match status" value="1"/>
</dbReference>
<sequence length="902" mass="88345">MAVGRLGPGGARLWLSTALASGLTVLAAPPAVAQSISSVWTGTSDSSFTNGANWSTTPRAPGAADAAEIGTGVAIVSSGAAVSTLAVDGGTLRVPSTLTVGNGTSLSSGLIEVLVGGRLASDVTVTGGVLSNSGTLDGDLSLSGGSAVNDGTISGDTRIAATFTNNGTLGTLIVTSGGIATNNATGHVLGATDLAGGTLTNNGTLSSVSVASGAIFVNNSGATAGTLTNAGTASNGGNLAALVNTAGSFTNNTGGTVSGASSVTGGTLTNNATLAAVTVGPDGLFTNNAGATAGAISNAGNTTNSGTLASLANTSGRFTNNTGGSVTGTTSITGGTVTNNASLASVSVGAGGSLVNNSAGSTGAVVNAGSMTNGGTVASLTNTGGDFDNTGSITGAASVSGGMLTNDGTVLGAVTVSGSGILSGTGSVASLSVGSGGTLSPGPGLATLSVTGNLTLGAGSTYQADIASTGVSDRITVGGTATLGGTLALEAASQVYDPSVSYTLLTATGGVSGTFASVTSDFAFLSPLVTYGAGSLTLDLDRNAVAFSSYASTANARAAANAADALPANDGLHLAVQSMSRADAATVFERLDGDLHASLKSQLLEDGQFQREALRERMQVRHEGKDGFWAAVFGGNGHIDGDGNAEEVKSRLKGALLGADALLFDNSRFEGGRVGVVVGASRSHVSEPQGGDHADVDAYHAGLYGSTWFGPVTLSGGALWSGNSISTRRSIDVGSLSQVLTSDYHGDTAQVFAELSSDIRAGDATLTPFANIAHVRLWTDGFAEQGGSAALSGSNSIDEVTVSTLGLRVATDLPVAELPMALTAELGWRHVFGDLSPDTTLAYGGGQRFTVGGVSLPRDAAVLKAGIEARLSSAMRLTFNWNGIFSADEISNTARLALSVSF</sequence>
<evidence type="ECO:0000259" key="2">
    <source>
        <dbReference type="PROSITE" id="PS51208"/>
    </source>
</evidence>
<dbReference type="Gene3D" id="2.40.128.130">
    <property type="entry name" value="Autotransporter beta-domain"/>
    <property type="match status" value="1"/>
</dbReference>
<dbReference type="SUPFAM" id="SSF103515">
    <property type="entry name" value="Autotransporter"/>
    <property type="match status" value="1"/>
</dbReference>
<dbReference type="AlphaFoldDB" id="A0A549TC03"/>
<dbReference type="EMBL" id="VJMG01000021">
    <property type="protein sequence ID" value="TRL39402.1"/>
    <property type="molecule type" value="Genomic_DNA"/>
</dbReference>
<organism evidence="3 4">
    <name type="scientific">Rhizobium straminoryzae</name>
    <dbReference type="NCBI Taxonomy" id="1387186"/>
    <lineage>
        <taxon>Bacteria</taxon>
        <taxon>Pseudomonadati</taxon>
        <taxon>Pseudomonadota</taxon>
        <taxon>Alphaproteobacteria</taxon>
        <taxon>Hyphomicrobiales</taxon>
        <taxon>Rhizobiaceae</taxon>
        <taxon>Rhizobium/Agrobacterium group</taxon>
        <taxon>Rhizobium</taxon>
    </lineage>
</organism>